<dbReference type="Proteomes" id="UP000192678">
    <property type="component" value="Unassembled WGS sequence"/>
</dbReference>
<name>A0A1W2EG70_9SPHI</name>
<evidence type="ECO:0000313" key="1">
    <source>
        <dbReference type="EMBL" id="SMD08703.1"/>
    </source>
</evidence>
<dbReference type="NCBIfam" id="TIGR04131">
    <property type="entry name" value="Bac_Flav_CTERM"/>
    <property type="match status" value="1"/>
</dbReference>
<organism evidence="1 2">
    <name type="scientific">Pedobacter nyackensis</name>
    <dbReference type="NCBI Taxonomy" id="475255"/>
    <lineage>
        <taxon>Bacteria</taxon>
        <taxon>Pseudomonadati</taxon>
        <taxon>Bacteroidota</taxon>
        <taxon>Sphingobacteriia</taxon>
        <taxon>Sphingobacteriales</taxon>
        <taxon>Sphingobacteriaceae</taxon>
        <taxon>Pedobacter</taxon>
    </lineage>
</organism>
<dbReference type="Pfam" id="PF13585">
    <property type="entry name" value="CHU_C"/>
    <property type="match status" value="1"/>
</dbReference>
<sequence length="1053" mass="113715">MLAFNAFSTVFTVINNADSGTGTLRDMLTKAAANGIADADVINFNLTDQSEAGRTIVILDQLPLVSANLTIDGSSQPGTAFGLSTSRVKILTGFAYTKFANVLLLENVQDVKIYGLYIKNEMACPSGEGCYYWQGIAIRDCRNIEIGAAGKGNVILGFQYDLGMNLHLTGGQIHYYSVNFTLKANFIGIEPDGITRSDIISKPVEVNYVIGEINIGGTPDEGNLFPNGFSIHQTNSENYTGEGVEMYVTPATIRFRNNKIGVDHSESITFPSSGFRFDVHTPKGKNTVFIEDNIISSSTAWGITLINNFHEVNIRRNYIGTDRSLTKTLPVGDTGIFVYYCTNVKIGSSNPADKNYIANCKPINVWPYSTVSVNKNSFFCVRNMYPMIYRGNGTFFFPVVKISSITGTSLSGNATPGSAIELFYADRCGSCAPETYFASTTADESGNWHYDGPIQGKVIASATFNGATSEFTRPELDVANVKIENTCPNYGSIKGIVPSSYTDISWINESGAEVGRVPDLLNMPPGKYKLKIGYGDCSAETPWYQIKLGVSVDASTIAVTNASCNGANGSVKGITITNNTSSAVQYSWKDAGGNEMGRALKLENVRPGNYLLSIKLADNSCAMSYGPVEIKNISGPGVSEHNITVVASECGKAEGSIAGISATGLGVLRYQWKNELGEVVGTGLDLLDKPAGSYKLEVFDESACGSVFSSTIPIPEVNGISLNDMGTIQNVTCGQSNGSITGIQVSGATQYQWFDQSDQLIATTTDPNLRDVKAGRYYLVAANSSCKKTSQLYTVGGNVAVLVNNNHVQINHDHCSLSTGTITGIEVSGKLPFSYRWENDAGVNFGNQKDLKNAPQGIYHLTITDAAGCSAVSTYQLLNQSESIQQPMVSDLQLCGKGEAILIVNNVTKDSGYKLYGNEYGLIPLDVQESGQFKINVNENRKFYVSRYIGGCESPRTKVEVTVGYAALIIPNAFSPNHDGSNDKWIIKGIENYPKVSVNIFNRYGERVFDAPNYKVPFEGNRNGNPLPAGVYYYVIKIGEGCRAISGSLTLLR</sequence>
<protein>
    <submittedName>
        <fullName evidence="1">Gliding motility-associated C-terminal domain-containing protein</fullName>
    </submittedName>
</protein>
<keyword evidence="2" id="KW-1185">Reference proteome</keyword>
<dbReference type="InterPro" id="IPR026341">
    <property type="entry name" value="T9SS_type_B"/>
</dbReference>
<dbReference type="AlphaFoldDB" id="A0A1W2EG70"/>
<reference evidence="1 2" key="1">
    <citation type="submission" date="2017-04" db="EMBL/GenBank/DDBJ databases">
        <authorList>
            <person name="Afonso C.L."/>
            <person name="Miller P.J."/>
            <person name="Scott M.A."/>
            <person name="Spackman E."/>
            <person name="Goraichik I."/>
            <person name="Dimitrov K.M."/>
            <person name="Suarez D.L."/>
            <person name="Swayne D.E."/>
        </authorList>
    </citation>
    <scope>NUCLEOTIDE SEQUENCE [LARGE SCALE GENOMIC DNA]</scope>
    <source>
        <strain evidence="1 2">DSM 19625</strain>
    </source>
</reference>
<proteinExistence type="predicted"/>
<evidence type="ECO:0000313" key="2">
    <source>
        <dbReference type="Proteomes" id="UP000192678"/>
    </source>
</evidence>
<dbReference type="RefSeq" id="WP_144009543.1">
    <property type="nucleotide sequence ID" value="NZ_FWYB01000012.1"/>
</dbReference>
<dbReference type="EMBL" id="FWYB01000012">
    <property type="protein sequence ID" value="SMD08703.1"/>
    <property type="molecule type" value="Genomic_DNA"/>
</dbReference>
<gene>
    <name evidence="1" type="ORF">SAMN04488101_11256</name>
</gene>
<accession>A0A1W2EG70</accession>
<dbReference type="STRING" id="475255.SAMN04488101_11256"/>
<dbReference type="OrthoDB" id="635358at2"/>